<dbReference type="EMBL" id="LMWN01000006">
    <property type="protein sequence ID" value="KUN09287.1"/>
    <property type="molecule type" value="Genomic_DNA"/>
</dbReference>
<keyword evidence="2 3" id="KW-0378">Hydrolase</keyword>
<dbReference type="InterPro" id="IPR019826">
    <property type="entry name" value="Carboxylesterase_B_AS"/>
</dbReference>
<dbReference type="PANTHER" id="PTHR43142:SF1">
    <property type="entry name" value="CARBOXYLIC ESTER HYDROLASE"/>
    <property type="match status" value="1"/>
</dbReference>
<dbReference type="Proteomes" id="UP000053127">
    <property type="component" value="Unassembled WGS sequence"/>
</dbReference>
<evidence type="ECO:0000313" key="5">
    <source>
        <dbReference type="EMBL" id="KUN09287.1"/>
    </source>
</evidence>
<dbReference type="Pfam" id="PF00135">
    <property type="entry name" value="COesterase"/>
    <property type="match status" value="1"/>
</dbReference>
<dbReference type="RefSeq" id="WP_067118162.1">
    <property type="nucleotide sequence ID" value="NZ_KQ948207.1"/>
</dbReference>
<dbReference type="InterPro" id="IPR002018">
    <property type="entry name" value="CarbesteraseB"/>
</dbReference>
<dbReference type="Gene3D" id="3.40.50.1820">
    <property type="entry name" value="alpha/beta hydrolase"/>
    <property type="match status" value="1"/>
</dbReference>
<evidence type="ECO:0000259" key="4">
    <source>
        <dbReference type="Pfam" id="PF00135"/>
    </source>
</evidence>
<evidence type="ECO:0000256" key="2">
    <source>
        <dbReference type="ARBA" id="ARBA00022801"/>
    </source>
</evidence>
<name>A0A101PD92_9ACTN</name>
<dbReference type="ESTHER" id="9actn-a0a101pd92">
    <property type="family name" value="Carb_B_Bacteria"/>
</dbReference>
<proteinExistence type="inferred from homology"/>
<evidence type="ECO:0000313" key="6">
    <source>
        <dbReference type="Proteomes" id="UP000053127"/>
    </source>
</evidence>
<comment type="caution">
    <text evidence="5">The sequence shown here is derived from an EMBL/GenBank/DDBJ whole genome shotgun (WGS) entry which is preliminary data.</text>
</comment>
<accession>A0A101PD92</accession>
<keyword evidence="6" id="KW-1185">Reference proteome</keyword>
<gene>
    <name evidence="5" type="ORF">AQI95_05495</name>
</gene>
<dbReference type="InterPro" id="IPR029058">
    <property type="entry name" value="AB_hydrolase_fold"/>
</dbReference>
<dbReference type="GO" id="GO:0016787">
    <property type="term" value="F:hydrolase activity"/>
    <property type="evidence" value="ECO:0007669"/>
    <property type="project" value="UniProtKB-KW"/>
</dbReference>
<dbReference type="SUPFAM" id="SSF53474">
    <property type="entry name" value="alpha/beta-Hydrolases"/>
    <property type="match status" value="1"/>
</dbReference>
<dbReference type="PANTHER" id="PTHR43142">
    <property type="entry name" value="CARBOXYLIC ESTER HYDROLASE"/>
    <property type="match status" value="1"/>
</dbReference>
<dbReference type="PROSITE" id="PS00122">
    <property type="entry name" value="CARBOXYLESTERASE_B_1"/>
    <property type="match status" value="1"/>
</dbReference>
<dbReference type="OrthoDB" id="3199405at2"/>
<feature type="domain" description="Carboxylesterase type B" evidence="4">
    <location>
        <begin position="12"/>
        <end position="458"/>
    </location>
</feature>
<sequence length="515" mass="54588">MSERPCGVEAAFRTTSGRVRGREAGDGITAVLGIPYAAAPFGARRFREPRPAAAWDGIRDCTAFGPISPQSAELPGSPVWHPGDEDILTVNVWAPEHADGGALPVFFWIHGGAYTFGSSAQPDFDGTVLARAGLVVVSCNYRVGFEGFGHVPGFPDNRGLLDQAAALRWVQDNVSAFGGDPGNVTVAGHSAGGGSVVCLMGMEQTRGLFRRAIAHSVPHAFYTVELATAVTERIAAEAGVAPTAHGLLSVPPQALVAASDKAAARCGTEPVTPVHAFDPVIFQPVVDGEVLPADPLRMLASGAAREVDLLVCHTLEEYWFLHAVGAVREVTTEAELADFADALALPAHLVDGYRALMPGAPVLDRYLALFSDAQFGEYTTRLAEHHARAGGRAHLARFARRREGARPWHTADIPFAFGNLDAVGADFLIGSAPDAHDHALSRRMLLSWAAFAATGDPGWPALTPDTTPVKSWAVPKDHLTADGTSGLRALWHDVRFDLLRPAQATRPRSRGLSGA</sequence>
<comment type="similarity">
    <text evidence="1 3">Belongs to the type-B carboxylesterase/lipase family.</text>
</comment>
<protein>
    <recommendedName>
        <fullName evidence="3">Carboxylic ester hydrolase</fullName>
        <ecNumber evidence="3">3.1.1.-</ecNumber>
    </recommendedName>
</protein>
<dbReference type="EC" id="3.1.1.-" evidence="3"/>
<reference evidence="5 6" key="1">
    <citation type="submission" date="2015-10" db="EMBL/GenBank/DDBJ databases">
        <title>Draft genome sequence of Streptomyces yokosukanensis DSM 40224, type strain for the species Streptomyces yokosukanensis.</title>
        <authorList>
            <person name="Ruckert C."/>
            <person name="Winkler A."/>
            <person name="Kalinowski J."/>
            <person name="Kampfer P."/>
            <person name="Glaeser S."/>
        </authorList>
    </citation>
    <scope>NUCLEOTIDE SEQUENCE [LARGE SCALE GENOMIC DNA]</scope>
    <source>
        <strain evidence="5 6">DSM 40224</strain>
    </source>
</reference>
<evidence type="ECO:0000256" key="1">
    <source>
        <dbReference type="ARBA" id="ARBA00005964"/>
    </source>
</evidence>
<organism evidence="5 6">
    <name type="scientific">Streptomyces yokosukanensis</name>
    <dbReference type="NCBI Taxonomy" id="67386"/>
    <lineage>
        <taxon>Bacteria</taxon>
        <taxon>Bacillati</taxon>
        <taxon>Actinomycetota</taxon>
        <taxon>Actinomycetes</taxon>
        <taxon>Kitasatosporales</taxon>
        <taxon>Streptomycetaceae</taxon>
        <taxon>Streptomyces</taxon>
    </lineage>
</organism>
<evidence type="ECO:0000256" key="3">
    <source>
        <dbReference type="RuleBase" id="RU361235"/>
    </source>
</evidence>
<dbReference type="AlphaFoldDB" id="A0A101PD92"/>
<dbReference type="STRING" id="67386.AQI95_05495"/>